<evidence type="ECO:0000259" key="1">
    <source>
        <dbReference type="Pfam" id="PF00501"/>
    </source>
</evidence>
<dbReference type="InterPro" id="IPR045851">
    <property type="entry name" value="AMP-bd_C_sf"/>
</dbReference>
<dbReference type="InterPro" id="IPR025110">
    <property type="entry name" value="AMP-bd_C"/>
</dbReference>
<dbReference type="InterPro" id="IPR042099">
    <property type="entry name" value="ANL_N_sf"/>
</dbReference>
<dbReference type="PROSITE" id="PS00455">
    <property type="entry name" value="AMP_BINDING"/>
    <property type="match status" value="1"/>
</dbReference>
<dbReference type="InterPro" id="IPR020845">
    <property type="entry name" value="AMP-binding_CS"/>
</dbReference>
<sequence length="560" mass="61163">MFDRHLKVWPKGVPHHFDLPEQTLAQNLINTAARTPDKAAIIYHGHTLTYADLNAQVQALAGYLQKRAGVKRGDRVLLYMQNSPQFIIGYYAILRADAAVIPVNPMSRHAELIHYAKDAGADVMLAGQELLPFATPVVEEGHLKTIIAAHYGELADPACDIPLPDPLGQLDPADIQGPGVVRWADAVAENIAPDAPQATPDDLAVIPYSSGTTGAPKGCVHTHRTVQVTCVGGLVWNPMEGRDISLTVLPLFHVTGMQAAMNAPIYSGGTLVLMTRWNRAAAAELIRRYRVTRWRSISTMAIDLVNDPDINSYDLSSLEAIGGGGAAMPAAIAKKLKDMTGLDYIEGYGMSETMAATHINPTDAPKRQCLGIPVFDVDCRVVDPADDRELGPNETGEILMSGPQVFKGYWNNDQATQEALIQHDGKTFLRTGDLGYYDEDGYFFMVDRVKRMINASGFKIWPAEVESLMHKHPDIAEVCIISTSDPRRGESVKAVIVPRSGATPDAENIISWCKDEMAAYKCPRTVDFVDSLPKSGSGKVLWRELQEQENAKANAQTLSQ</sequence>
<dbReference type="EMBL" id="FXTO01000006">
    <property type="protein sequence ID" value="SMO56802.1"/>
    <property type="molecule type" value="Genomic_DNA"/>
</dbReference>
<dbReference type="InterPro" id="IPR050237">
    <property type="entry name" value="ATP-dep_AMP-bd_enzyme"/>
</dbReference>
<organism evidence="3 4">
    <name type="scientific">Thalassovita litoralis</name>
    <dbReference type="NCBI Taxonomy" id="1010611"/>
    <lineage>
        <taxon>Bacteria</taxon>
        <taxon>Pseudomonadati</taxon>
        <taxon>Pseudomonadota</taxon>
        <taxon>Alphaproteobacteria</taxon>
        <taxon>Rhodobacterales</taxon>
        <taxon>Roseobacteraceae</taxon>
        <taxon>Thalassovita</taxon>
    </lineage>
</organism>
<dbReference type="Pfam" id="PF13193">
    <property type="entry name" value="AMP-binding_C"/>
    <property type="match status" value="1"/>
</dbReference>
<feature type="domain" description="AMP-binding enzyme C-terminal" evidence="2">
    <location>
        <begin position="464"/>
        <end position="539"/>
    </location>
</feature>
<reference evidence="3 4" key="1">
    <citation type="submission" date="2017-05" db="EMBL/GenBank/DDBJ databases">
        <authorList>
            <person name="Varghese N."/>
            <person name="Submissions S."/>
        </authorList>
    </citation>
    <scope>NUCLEOTIDE SEQUENCE [LARGE SCALE GENOMIC DNA]</scope>
    <source>
        <strain evidence="3 4">DSM 29506</strain>
    </source>
</reference>
<protein>
    <submittedName>
        <fullName evidence="3">Fatty-acyl-CoA synthase</fullName>
    </submittedName>
</protein>
<dbReference type="PANTHER" id="PTHR43767:SF1">
    <property type="entry name" value="NONRIBOSOMAL PEPTIDE SYNTHASE PES1 (EUROFUNG)-RELATED"/>
    <property type="match status" value="1"/>
</dbReference>
<keyword evidence="4" id="KW-1185">Reference proteome</keyword>
<dbReference type="PANTHER" id="PTHR43767">
    <property type="entry name" value="LONG-CHAIN-FATTY-ACID--COA LIGASE"/>
    <property type="match status" value="1"/>
</dbReference>
<dbReference type="Pfam" id="PF00501">
    <property type="entry name" value="AMP-binding"/>
    <property type="match status" value="1"/>
</dbReference>
<dbReference type="AlphaFoldDB" id="A0A521CBI7"/>
<dbReference type="InterPro" id="IPR000873">
    <property type="entry name" value="AMP-dep_synth/lig_dom"/>
</dbReference>
<dbReference type="Gene3D" id="3.40.50.12780">
    <property type="entry name" value="N-terminal domain of ligase-like"/>
    <property type="match status" value="1"/>
</dbReference>
<dbReference type="SUPFAM" id="SSF56801">
    <property type="entry name" value="Acetyl-CoA synthetase-like"/>
    <property type="match status" value="1"/>
</dbReference>
<dbReference type="RefSeq" id="WP_142492663.1">
    <property type="nucleotide sequence ID" value="NZ_FXTO01000006.1"/>
</dbReference>
<dbReference type="Gene3D" id="3.30.300.30">
    <property type="match status" value="1"/>
</dbReference>
<evidence type="ECO:0000313" key="4">
    <source>
        <dbReference type="Proteomes" id="UP000316030"/>
    </source>
</evidence>
<dbReference type="Proteomes" id="UP000316030">
    <property type="component" value="Unassembled WGS sequence"/>
</dbReference>
<accession>A0A521CBI7</accession>
<proteinExistence type="predicted"/>
<dbReference type="OrthoDB" id="9803968at2"/>
<evidence type="ECO:0000313" key="3">
    <source>
        <dbReference type="EMBL" id="SMO56802.1"/>
    </source>
</evidence>
<feature type="domain" description="AMP-dependent synthetase/ligase" evidence="1">
    <location>
        <begin position="31"/>
        <end position="410"/>
    </location>
</feature>
<dbReference type="NCBIfam" id="NF006181">
    <property type="entry name" value="PRK08314.1"/>
    <property type="match status" value="1"/>
</dbReference>
<evidence type="ECO:0000259" key="2">
    <source>
        <dbReference type="Pfam" id="PF13193"/>
    </source>
</evidence>
<name>A0A521CBI7_9RHOB</name>
<dbReference type="GO" id="GO:0016878">
    <property type="term" value="F:acid-thiol ligase activity"/>
    <property type="evidence" value="ECO:0007669"/>
    <property type="project" value="UniProtKB-ARBA"/>
</dbReference>
<gene>
    <name evidence="3" type="ORF">SAMN06265173_10634</name>
</gene>